<keyword evidence="1" id="KW-1133">Transmembrane helix</keyword>
<accession>A0A8D8QSA3</accession>
<sequence length="109" mass="12691">MNITIDELTFGDESLVGAHTAHHLIRVVSGHHRQLSSIEQKLAKICSARRYTTMFPYVRNILFVLIWICWISIAVSLTYLYPPFSVQRASNPRCLRFRKSLRQALLLYQ</sequence>
<proteinExistence type="predicted"/>
<protein>
    <submittedName>
        <fullName evidence="2">Uncharacterized protein</fullName>
    </submittedName>
</protein>
<reference evidence="2" key="1">
    <citation type="submission" date="2021-05" db="EMBL/GenBank/DDBJ databases">
        <authorList>
            <person name="Alioto T."/>
            <person name="Alioto T."/>
            <person name="Gomez Garrido J."/>
        </authorList>
    </citation>
    <scope>NUCLEOTIDE SEQUENCE</scope>
</reference>
<feature type="transmembrane region" description="Helical" evidence="1">
    <location>
        <begin position="61"/>
        <end position="81"/>
    </location>
</feature>
<dbReference type="EMBL" id="HBUF01642967">
    <property type="protein sequence ID" value="CAG6785322.1"/>
    <property type="molecule type" value="Transcribed_RNA"/>
</dbReference>
<keyword evidence="1" id="KW-0472">Membrane</keyword>
<name>A0A8D8QSA3_9HEMI</name>
<organism evidence="2">
    <name type="scientific">Cacopsylla melanoneura</name>
    <dbReference type="NCBI Taxonomy" id="428564"/>
    <lineage>
        <taxon>Eukaryota</taxon>
        <taxon>Metazoa</taxon>
        <taxon>Ecdysozoa</taxon>
        <taxon>Arthropoda</taxon>
        <taxon>Hexapoda</taxon>
        <taxon>Insecta</taxon>
        <taxon>Pterygota</taxon>
        <taxon>Neoptera</taxon>
        <taxon>Paraneoptera</taxon>
        <taxon>Hemiptera</taxon>
        <taxon>Sternorrhyncha</taxon>
        <taxon>Psylloidea</taxon>
        <taxon>Psyllidae</taxon>
        <taxon>Psyllinae</taxon>
        <taxon>Cacopsylla</taxon>
    </lineage>
</organism>
<dbReference type="EMBL" id="HBUF01094878">
    <property type="protein sequence ID" value="CAG6636585.1"/>
    <property type="molecule type" value="Transcribed_RNA"/>
</dbReference>
<evidence type="ECO:0000256" key="1">
    <source>
        <dbReference type="SAM" id="Phobius"/>
    </source>
</evidence>
<keyword evidence="1" id="KW-0812">Transmembrane</keyword>
<evidence type="ECO:0000313" key="2">
    <source>
        <dbReference type="EMBL" id="CAG6636585.1"/>
    </source>
</evidence>
<dbReference type="AlphaFoldDB" id="A0A8D8QSA3"/>